<evidence type="ECO:0000256" key="1">
    <source>
        <dbReference type="ARBA" id="ARBA00023002"/>
    </source>
</evidence>
<evidence type="ECO:0000259" key="2">
    <source>
        <dbReference type="SMART" id="SM00903"/>
    </source>
</evidence>
<comment type="caution">
    <text evidence="3">The sequence shown here is derived from an EMBL/GenBank/DDBJ whole genome shotgun (WGS) entry which is preliminary data.</text>
</comment>
<feature type="domain" description="Flavin reductase like" evidence="2">
    <location>
        <begin position="16"/>
        <end position="164"/>
    </location>
</feature>
<dbReference type="SUPFAM" id="SSF50475">
    <property type="entry name" value="FMN-binding split barrel"/>
    <property type="match status" value="1"/>
</dbReference>
<dbReference type="GO" id="GO:0042602">
    <property type="term" value="F:riboflavin reductase (NADPH) activity"/>
    <property type="evidence" value="ECO:0007669"/>
    <property type="project" value="TreeGrafter"/>
</dbReference>
<protein>
    <submittedName>
        <fullName evidence="3">Flavin reductase</fullName>
    </submittedName>
</protein>
<dbReference type="OrthoDB" id="9789254at2"/>
<dbReference type="SMART" id="SM00903">
    <property type="entry name" value="Flavin_Reduct"/>
    <property type="match status" value="1"/>
</dbReference>
<dbReference type="InterPro" id="IPR012349">
    <property type="entry name" value="Split_barrel_FMN-bd"/>
</dbReference>
<name>A0A6N8SEY7_9HYPH</name>
<dbReference type="InterPro" id="IPR050268">
    <property type="entry name" value="NADH-dep_flavin_reductase"/>
</dbReference>
<dbReference type="Pfam" id="PF01613">
    <property type="entry name" value="Flavin_Reduct"/>
    <property type="match status" value="1"/>
</dbReference>
<proteinExistence type="predicted"/>
<dbReference type="RefSeq" id="WP_160859700.1">
    <property type="nucleotide sequence ID" value="NZ_WUMK01000004.1"/>
</dbReference>
<evidence type="ECO:0000313" key="3">
    <source>
        <dbReference type="EMBL" id="MXN46158.1"/>
    </source>
</evidence>
<dbReference type="EMBL" id="WUMK01000004">
    <property type="protein sequence ID" value="MXN46158.1"/>
    <property type="molecule type" value="Genomic_DNA"/>
</dbReference>
<keyword evidence="4" id="KW-1185">Reference proteome</keyword>
<dbReference type="Gene3D" id="2.30.110.10">
    <property type="entry name" value="Electron Transport, Fmn-binding Protein, Chain A"/>
    <property type="match status" value="1"/>
</dbReference>
<reference evidence="3 4" key="1">
    <citation type="submission" date="2019-12" db="EMBL/GenBank/DDBJ databases">
        <title>Shinella kummerowiae sp. nov., a symbiotic bacterium isolated from root nodules of the herbal legume Kummerowia stipulacea.</title>
        <authorList>
            <person name="Gao J."/>
        </authorList>
    </citation>
    <scope>NUCLEOTIDE SEQUENCE [LARGE SCALE GENOMIC DNA]</scope>
    <source>
        <strain evidence="3 4">CCBAU 25048</strain>
    </source>
</reference>
<evidence type="ECO:0000313" key="4">
    <source>
        <dbReference type="Proteomes" id="UP000435802"/>
    </source>
</evidence>
<accession>A0A6N8SEY7</accession>
<dbReference type="AlphaFoldDB" id="A0A6N8SEY7"/>
<gene>
    <name evidence="3" type="ORF">GR138_13250</name>
</gene>
<dbReference type="Proteomes" id="UP000435802">
    <property type="component" value="Unassembled WGS sequence"/>
</dbReference>
<sequence>MLDRLMLDPSLYRNAMSRYAGHVQIVTTAFEGERRGVTITAACSVSDNPAMVLACVNASNPRNTIFEKSGRFALNTLSADQIELANAFSGRDPSLTSEERFAKGDWEELVTGAPVLKDALAAFDCRLVEFKVIATHMMLIGEVMGVSAGAHKPALLYMDRGYHTL</sequence>
<dbReference type="GO" id="GO:0010181">
    <property type="term" value="F:FMN binding"/>
    <property type="evidence" value="ECO:0007669"/>
    <property type="project" value="InterPro"/>
</dbReference>
<organism evidence="3 4">
    <name type="scientific">Shinella kummerowiae</name>
    <dbReference type="NCBI Taxonomy" id="417745"/>
    <lineage>
        <taxon>Bacteria</taxon>
        <taxon>Pseudomonadati</taxon>
        <taxon>Pseudomonadota</taxon>
        <taxon>Alphaproteobacteria</taxon>
        <taxon>Hyphomicrobiales</taxon>
        <taxon>Rhizobiaceae</taxon>
        <taxon>Shinella</taxon>
    </lineage>
</organism>
<dbReference type="PANTHER" id="PTHR30466">
    <property type="entry name" value="FLAVIN REDUCTASE"/>
    <property type="match status" value="1"/>
</dbReference>
<dbReference type="PANTHER" id="PTHR30466:SF1">
    <property type="entry name" value="FMN REDUCTASE (NADH) RUTF"/>
    <property type="match status" value="1"/>
</dbReference>
<dbReference type="InterPro" id="IPR002563">
    <property type="entry name" value="Flavin_Rdtase-like_dom"/>
</dbReference>
<keyword evidence="1" id="KW-0560">Oxidoreductase</keyword>